<organism evidence="2 3">
    <name type="scientific">Nocardioides dokdonensis FR1436</name>
    <dbReference type="NCBI Taxonomy" id="1300347"/>
    <lineage>
        <taxon>Bacteria</taxon>
        <taxon>Bacillati</taxon>
        <taxon>Actinomycetota</taxon>
        <taxon>Actinomycetes</taxon>
        <taxon>Propionibacteriales</taxon>
        <taxon>Nocardioidaceae</taxon>
        <taxon>Nocardioides</taxon>
    </lineage>
</organism>
<dbReference type="Proteomes" id="UP000077868">
    <property type="component" value="Chromosome"/>
</dbReference>
<proteinExistence type="predicted"/>
<evidence type="ECO:0000256" key="1">
    <source>
        <dbReference type="SAM" id="MobiDB-lite"/>
    </source>
</evidence>
<dbReference type="KEGG" id="ndk:I601_0337"/>
<dbReference type="PATRIC" id="fig|1300347.3.peg.338"/>
<protein>
    <submittedName>
        <fullName evidence="2">Uncharacterized protein</fullName>
    </submittedName>
</protein>
<dbReference type="EMBL" id="CP015079">
    <property type="protein sequence ID" value="ANH36790.1"/>
    <property type="molecule type" value="Genomic_DNA"/>
</dbReference>
<gene>
    <name evidence="2" type="ORF">I601_0337</name>
</gene>
<feature type="region of interest" description="Disordered" evidence="1">
    <location>
        <begin position="22"/>
        <end position="62"/>
    </location>
</feature>
<sequence>MENPDLVELRGMAARLREQTRRIAAEADQQKAALRDQRRALQREREESEKETREAWRRGELSPEQAAIVQRIERGDTSWAGVVHGTDTHSSAQEFRASFARQTESVVADLRAADPEFRAEHDRALAAAERPDQP</sequence>
<reference evidence="2 3" key="1">
    <citation type="submission" date="2016-03" db="EMBL/GenBank/DDBJ databases">
        <title>Complete genome sequence of a soil Actinobacterium, Nocardioides dokdonensis FR1436.</title>
        <authorList>
            <person name="Kwon S.-K."/>
            <person name="Kim K."/>
            <person name="Kim J.F."/>
        </authorList>
    </citation>
    <scope>NUCLEOTIDE SEQUENCE [LARGE SCALE GENOMIC DNA]</scope>
    <source>
        <strain evidence="2 3">FR1436</strain>
    </source>
</reference>
<name>A0A1A9GGH9_9ACTN</name>
<accession>A0A1A9GGH9</accession>
<feature type="compositionally biased region" description="Basic and acidic residues" evidence="1">
    <location>
        <begin position="22"/>
        <end position="61"/>
    </location>
</feature>
<dbReference type="AlphaFoldDB" id="A0A1A9GGH9"/>
<evidence type="ECO:0000313" key="2">
    <source>
        <dbReference type="EMBL" id="ANH36790.1"/>
    </source>
</evidence>
<evidence type="ECO:0000313" key="3">
    <source>
        <dbReference type="Proteomes" id="UP000077868"/>
    </source>
</evidence>
<dbReference type="RefSeq" id="WP_068105569.1">
    <property type="nucleotide sequence ID" value="NZ_CP015079.1"/>
</dbReference>
<dbReference type="STRING" id="1300347.I601_0337"/>
<keyword evidence="3" id="KW-1185">Reference proteome</keyword>